<dbReference type="InterPro" id="IPR013762">
    <property type="entry name" value="Integrase-like_cat_sf"/>
</dbReference>
<dbReference type="Pfam" id="PF00589">
    <property type="entry name" value="Phage_integrase"/>
    <property type="match status" value="1"/>
</dbReference>
<dbReference type="Gene3D" id="1.10.443.10">
    <property type="entry name" value="Intergrase catalytic core"/>
    <property type="match status" value="1"/>
</dbReference>
<dbReference type="RefSeq" id="WP_087288833.1">
    <property type="nucleotide sequence ID" value="NZ_NFJD01000003.1"/>
</dbReference>
<name>A0A1Y4DC84_9BACT</name>
<evidence type="ECO:0000313" key="3">
    <source>
        <dbReference type="EMBL" id="OUO56676.1"/>
    </source>
</evidence>
<evidence type="ECO:0000259" key="2">
    <source>
        <dbReference type="PROSITE" id="PS51898"/>
    </source>
</evidence>
<dbReference type="InterPro" id="IPR050090">
    <property type="entry name" value="Tyrosine_recombinase_XerCD"/>
</dbReference>
<dbReference type="GO" id="GO:0006310">
    <property type="term" value="P:DNA recombination"/>
    <property type="evidence" value="ECO:0007669"/>
    <property type="project" value="UniProtKB-KW"/>
</dbReference>
<dbReference type="InterPro" id="IPR002104">
    <property type="entry name" value="Integrase_catalytic"/>
</dbReference>
<dbReference type="GO" id="GO:0015074">
    <property type="term" value="P:DNA integration"/>
    <property type="evidence" value="ECO:0007669"/>
    <property type="project" value="InterPro"/>
</dbReference>
<dbReference type="AlphaFoldDB" id="A0A1Y4DC84"/>
<proteinExistence type="predicted"/>
<dbReference type="SUPFAM" id="SSF56349">
    <property type="entry name" value="DNA breaking-rejoining enzymes"/>
    <property type="match status" value="1"/>
</dbReference>
<dbReference type="Proteomes" id="UP000196368">
    <property type="component" value="Unassembled WGS sequence"/>
</dbReference>
<comment type="caution">
    <text evidence="3">The sequence shown here is derived from an EMBL/GenBank/DDBJ whole genome shotgun (WGS) entry which is preliminary data.</text>
</comment>
<sequence length="334" mass="38288">MHIYTDKRTGIKYISYTDPSGKRVRRSLRTRNKSVATIKAADTIDNKKSADYSPLSVDAFLFKYREFLKATKSKQTSEIFETAWRKLTKLREIRALSEITPALLDDLQIAQKNAGVGHAGINRTTRALRTAMMQAEYWRLVTPQDWKRIVKFRENKNRVEFHTIDEIKQILAICPSADWELVVLLGCRAGLRRGEMDHLKWEDVDFVRGQLHIAANKTENFRFVPIDPVLKSALLSAQKKAKNEFVVNVGLSSSRGSKDYITTYYAHFTRKLPFHCHLHKLRHTFASHLVQAGADLYHVSKLLGHSSIKMTEIYAHLAPRALVDVVALLPKFNN</sequence>
<accession>A0A1Y4DC84</accession>
<dbReference type="PANTHER" id="PTHR30349">
    <property type="entry name" value="PHAGE INTEGRASE-RELATED"/>
    <property type="match status" value="1"/>
</dbReference>
<dbReference type="OrthoDB" id="9785687at2"/>
<evidence type="ECO:0000313" key="4">
    <source>
        <dbReference type="Proteomes" id="UP000196368"/>
    </source>
</evidence>
<keyword evidence="4" id="KW-1185">Reference proteome</keyword>
<dbReference type="PANTHER" id="PTHR30349:SF64">
    <property type="entry name" value="PROPHAGE INTEGRASE INTD-RELATED"/>
    <property type="match status" value="1"/>
</dbReference>
<dbReference type="EMBL" id="NFJD01000003">
    <property type="protein sequence ID" value="OUO56676.1"/>
    <property type="molecule type" value="Genomic_DNA"/>
</dbReference>
<dbReference type="CDD" id="cd00796">
    <property type="entry name" value="INT_Rci_Hp1_C"/>
    <property type="match status" value="1"/>
</dbReference>
<dbReference type="InterPro" id="IPR011010">
    <property type="entry name" value="DNA_brk_join_enz"/>
</dbReference>
<feature type="domain" description="Tyr recombinase" evidence="2">
    <location>
        <begin position="157"/>
        <end position="327"/>
    </location>
</feature>
<organism evidence="3 4">
    <name type="scientific">Candidatus Avelusimicrobium gallicola</name>
    <dbReference type="NCBI Taxonomy" id="2562704"/>
    <lineage>
        <taxon>Bacteria</taxon>
        <taxon>Pseudomonadati</taxon>
        <taxon>Elusimicrobiota</taxon>
        <taxon>Elusimicrobia</taxon>
        <taxon>Elusimicrobiales</taxon>
        <taxon>Elusimicrobiaceae</taxon>
        <taxon>Candidatus Avelusimicrobium</taxon>
    </lineage>
</organism>
<dbReference type="GO" id="GO:0003677">
    <property type="term" value="F:DNA binding"/>
    <property type="evidence" value="ECO:0007669"/>
    <property type="project" value="InterPro"/>
</dbReference>
<keyword evidence="1" id="KW-0233">DNA recombination</keyword>
<dbReference type="PROSITE" id="PS51898">
    <property type="entry name" value="TYR_RECOMBINASE"/>
    <property type="match status" value="1"/>
</dbReference>
<gene>
    <name evidence="3" type="ORF">B5F75_05650</name>
</gene>
<protein>
    <recommendedName>
        <fullName evidence="2">Tyr recombinase domain-containing protein</fullName>
    </recommendedName>
</protein>
<reference evidence="4" key="1">
    <citation type="submission" date="2017-04" db="EMBL/GenBank/DDBJ databases">
        <title>Function of individual gut microbiota members based on whole genome sequencing of pure cultures obtained from chicken caecum.</title>
        <authorList>
            <person name="Medvecky M."/>
            <person name="Cejkova D."/>
            <person name="Polansky O."/>
            <person name="Karasova D."/>
            <person name="Kubasova T."/>
            <person name="Cizek A."/>
            <person name="Rychlik I."/>
        </authorList>
    </citation>
    <scope>NUCLEOTIDE SEQUENCE [LARGE SCALE GENOMIC DNA]</scope>
    <source>
        <strain evidence="4">An273</strain>
    </source>
</reference>
<evidence type="ECO:0000256" key="1">
    <source>
        <dbReference type="ARBA" id="ARBA00023172"/>
    </source>
</evidence>